<accession>A0A183AF90</accession>
<reference evidence="3" key="1">
    <citation type="submission" date="2016-06" db="UniProtKB">
        <authorList>
            <consortium name="WormBaseParasite"/>
        </authorList>
    </citation>
    <scope>IDENTIFICATION</scope>
</reference>
<keyword evidence="2" id="KW-1185">Reference proteome</keyword>
<dbReference type="AlphaFoldDB" id="A0A183AF90"/>
<organism evidence="3">
    <name type="scientific">Echinostoma caproni</name>
    <dbReference type="NCBI Taxonomy" id="27848"/>
    <lineage>
        <taxon>Eukaryota</taxon>
        <taxon>Metazoa</taxon>
        <taxon>Spiralia</taxon>
        <taxon>Lophotrochozoa</taxon>
        <taxon>Platyhelminthes</taxon>
        <taxon>Trematoda</taxon>
        <taxon>Digenea</taxon>
        <taxon>Plagiorchiida</taxon>
        <taxon>Echinostomata</taxon>
        <taxon>Echinostomatoidea</taxon>
        <taxon>Echinostomatidae</taxon>
        <taxon>Echinostoma</taxon>
    </lineage>
</organism>
<name>A0A183AF90_9TREM</name>
<sequence length="92" mass="10350">MKGAPVMFLQDLDLGQRSKPQTALDELGELCEKWKTDLCIEEDAGDRLTAVELSFLSIWAFLFDCWGFTPIQKDLEKYCGAESSFVPEGTPK</sequence>
<proteinExistence type="predicted"/>
<dbReference type="Proteomes" id="UP000272942">
    <property type="component" value="Unassembled WGS sequence"/>
</dbReference>
<evidence type="ECO:0000313" key="3">
    <source>
        <dbReference type="WBParaSite" id="ECPE_0000563801-mRNA-1"/>
    </source>
</evidence>
<evidence type="ECO:0000313" key="2">
    <source>
        <dbReference type="Proteomes" id="UP000272942"/>
    </source>
</evidence>
<dbReference type="EMBL" id="UZAN01042500">
    <property type="protein sequence ID" value="VDP76074.1"/>
    <property type="molecule type" value="Genomic_DNA"/>
</dbReference>
<protein>
    <submittedName>
        <fullName evidence="3">DCUN1 domain-containing protein</fullName>
    </submittedName>
</protein>
<evidence type="ECO:0000313" key="1">
    <source>
        <dbReference type="EMBL" id="VDP76074.1"/>
    </source>
</evidence>
<reference evidence="1 2" key="2">
    <citation type="submission" date="2018-11" db="EMBL/GenBank/DDBJ databases">
        <authorList>
            <consortium name="Pathogen Informatics"/>
        </authorList>
    </citation>
    <scope>NUCLEOTIDE SEQUENCE [LARGE SCALE GENOMIC DNA]</scope>
    <source>
        <strain evidence="1 2">Egypt</strain>
    </source>
</reference>
<gene>
    <name evidence="1" type="ORF">ECPE_LOCUS5625</name>
</gene>
<dbReference type="WBParaSite" id="ECPE_0000563801-mRNA-1">
    <property type="protein sequence ID" value="ECPE_0000563801-mRNA-1"/>
    <property type="gene ID" value="ECPE_0000563801"/>
</dbReference>